<organism evidence="7 8">
    <name type="scientific">Serratia odorifera DSM 4582</name>
    <dbReference type="NCBI Taxonomy" id="667129"/>
    <lineage>
        <taxon>Bacteria</taxon>
        <taxon>Pseudomonadati</taxon>
        <taxon>Pseudomonadota</taxon>
        <taxon>Gammaproteobacteria</taxon>
        <taxon>Enterobacterales</taxon>
        <taxon>Yersiniaceae</taxon>
        <taxon>Serratia</taxon>
    </lineage>
</organism>
<evidence type="ECO:0000256" key="3">
    <source>
        <dbReference type="ARBA" id="ARBA00074575"/>
    </source>
</evidence>
<keyword evidence="1 4" id="KW-0556">Organic radical</keyword>
<feature type="modified residue" description="Glycine radical" evidence="4 5">
    <location>
        <position position="149"/>
    </location>
</feature>
<evidence type="ECO:0000256" key="1">
    <source>
        <dbReference type="ARBA" id="ARBA00022818"/>
    </source>
</evidence>
<dbReference type="FunFam" id="3.20.70.20:FF:000002">
    <property type="entry name" value="Autonomous glycyl radical cofactor"/>
    <property type="match status" value="1"/>
</dbReference>
<dbReference type="STRING" id="667129.HMPREF0758_2443"/>
<name>D4E2P3_SEROD</name>
<keyword evidence="7" id="KW-0808">Transferase</keyword>
<dbReference type="EMBL" id="ADBY01000042">
    <property type="protein sequence ID" value="EFE95807.1"/>
    <property type="molecule type" value="Genomic_DNA"/>
</dbReference>
<dbReference type="InterPro" id="IPR019777">
    <property type="entry name" value="Form_AcTrfase_GR_CS"/>
</dbReference>
<dbReference type="InterPro" id="IPR050244">
    <property type="entry name" value="Auton_GlycylRad_Cofactor"/>
</dbReference>
<evidence type="ECO:0000313" key="7">
    <source>
        <dbReference type="EMBL" id="EFE95807.1"/>
    </source>
</evidence>
<dbReference type="PROSITE" id="PS51149">
    <property type="entry name" value="GLY_RADICAL_2"/>
    <property type="match status" value="1"/>
</dbReference>
<feature type="domain" description="Glycine radical" evidence="6">
    <location>
        <begin position="52"/>
        <end position="174"/>
    </location>
</feature>
<evidence type="ECO:0000256" key="2">
    <source>
        <dbReference type="ARBA" id="ARBA00054709"/>
    </source>
</evidence>
<gene>
    <name evidence="4" type="primary">grcA</name>
    <name evidence="7" type="ORF">HMPREF0758_2443</name>
</gene>
<dbReference type="HOGENOM" id="CLU_133780_0_0_6"/>
<dbReference type="PANTHER" id="PTHR30191:SF0">
    <property type="entry name" value="FORMATE ACETYLTRANSFERASE 1"/>
    <property type="match status" value="1"/>
</dbReference>
<keyword evidence="7" id="KW-0012">Acyltransferase</keyword>
<dbReference type="PANTHER" id="PTHR30191">
    <property type="entry name" value="FORMATE ACETYLTRANSFERASE"/>
    <property type="match status" value="1"/>
</dbReference>
<dbReference type="InterPro" id="IPR011140">
    <property type="entry name" value="Glycyl_radical_cofactor_GrcA"/>
</dbReference>
<protein>
    <recommendedName>
        <fullName evidence="3 4">Autonomous glycyl radical cofactor</fullName>
    </recommendedName>
</protein>
<dbReference type="HAMAP" id="MF_00806">
    <property type="entry name" value="GrcA"/>
    <property type="match status" value="1"/>
</dbReference>
<keyword evidence="8" id="KW-1185">Reference proteome</keyword>
<dbReference type="NCBIfam" id="TIGR04365">
    <property type="entry name" value="spare_glycyl"/>
    <property type="match status" value="1"/>
</dbReference>
<accession>D4E2P3</accession>
<evidence type="ECO:0000313" key="8">
    <source>
        <dbReference type="Proteomes" id="UP000005723"/>
    </source>
</evidence>
<dbReference type="PROSITE" id="PS00850">
    <property type="entry name" value="GLY_RADICAL_1"/>
    <property type="match status" value="1"/>
</dbReference>
<dbReference type="AlphaFoldDB" id="D4E2P3"/>
<reference evidence="7 8" key="1">
    <citation type="submission" date="2010-01" db="EMBL/GenBank/DDBJ databases">
        <authorList>
            <person name="Muzny D."/>
            <person name="Qin X."/>
            <person name="Deng J."/>
            <person name="Jiang H."/>
            <person name="Liu Y."/>
            <person name="Qu J."/>
            <person name="Song X.-Z."/>
            <person name="Zhang L."/>
            <person name="Thornton R."/>
            <person name="Coyle M."/>
            <person name="Francisco L."/>
            <person name="Jackson L."/>
            <person name="Javaid M."/>
            <person name="Korchina V."/>
            <person name="Kovar C."/>
            <person name="Mata R."/>
            <person name="Mathew T."/>
            <person name="Ngo R."/>
            <person name="Nguyen L."/>
            <person name="Nguyen N."/>
            <person name="Okwuonu G."/>
            <person name="Ongeri F."/>
            <person name="Pham C."/>
            <person name="Simmons D."/>
            <person name="Wilczek-Boney K."/>
            <person name="Hale W."/>
            <person name="Jakkamsetti A."/>
            <person name="Pham P."/>
            <person name="Ruth R."/>
            <person name="San Lucas F."/>
            <person name="Warren J."/>
            <person name="Zhang J."/>
            <person name="Zhao Z."/>
            <person name="Zhou C."/>
            <person name="Zhu D."/>
            <person name="Lee S."/>
            <person name="Bess C."/>
            <person name="Blankenburg K."/>
            <person name="Forbes L."/>
            <person name="Fu Q."/>
            <person name="Gubbala S."/>
            <person name="Hirani K."/>
            <person name="Jayaseelan J.C."/>
            <person name="Lara F."/>
            <person name="Munidasa M."/>
            <person name="Palculict T."/>
            <person name="Patil S."/>
            <person name="Pu L.-L."/>
            <person name="Saada N."/>
            <person name="Tang L."/>
            <person name="Weissenberger G."/>
            <person name="Zhu Y."/>
            <person name="Hemphill L."/>
            <person name="Shang Y."/>
            <person name="Youmans B."/>
            <person name="Ayvaz T."/>
            <person name="Ross M."/>
            <person name="Santibanez J."/>
            <person name="Aqrawi P."/>
            <person name="Gross S."/>
            <person name="Joshi V."/>
            <person name="Fowler G."/>
            <person name="Nazareth L."/>
            <person name="Reid J."/>
            <person name="Worley K."/>
            <person name="Petrosino J."/>
            <person name="Highlander S."/>
            <person name="Gibbs R."/>
        </authorList>
    </citation>
    <scope>NUCLEOTIDE SEQUENCE [LARGE SCALE GENOMIC DNA]</scope>
    <source>
        <strain evidence="7 8">DSM 4582</strain>
    </source>
</reference>
<evidence type="ECO:0000256" key="4">
    <source>
        <dbReference type="HAMAP-Rule" id="MF_00806"/>
    </source>
</evidence>
<evidence type="ECO:0000256" key="5">
    <source>
        <dbReference type="PROSITE-ProRule" id="PRU00493"/>
    </source>
</evidence>
<dbReference type="Pfam" id="PF01228">
    <property type="entry name" value="Gly_radical"/>
    <property type="match status" value="1"/>
</dbReference>
<comment type="function">
    <text evidence="2 4">Acts as a radical domain for damaged PFL and possibly other radical proteins.</text>
</comment>
<sequence length="174" mass="19744">MEIDFNQRIAAVGLVYRMIWQRGSTHWVKPGLGFNQNNLSPLYGGNNMITGIQITKASNQALVNSFWLLDDEKSEARCVCAKADYAEDQIVPVTELGQIEYREIPMELQPTVRVEGGQHLNVNVLSRETLEDAVQNPEKYPQLTIRVSGYAVRFNSLTPEQQRDVITRTFTESL</sequence>
<evidence type="ECO:0000259" key="6">
    <source>
        <dbReference type="PROSITE" id="PS51149"/>
    </source>
</evidence>
<dbReference type="GO" id="GO:0005829">
    <property type="term" value="C:cytosol"/>
    <property type="evidence" value="ECO:0007669"/>
    <property type="project" value="TreeGrafter"/>
</dbReference>
<dbReference type="InterPro" id="IPR001150">
    <property type="entry name" value="Gly_radical"/>
</dbReference>
<dbReference type="Proteomes" id="UP000005723">
    <property type="component" value="Unassembled WGS sequence"/>
</dbReference>
<dbReference type="SUPFAM" id="SSF51998">
    <property type="entry name" value="PFL-like glycyl radical enzymes"/>
    <property type="match status" value="1"/>
</dbReference>
<comment type="caution">
    <text evidence="7">The sequence shown here is derived from an EMBL/GenBank/DDBJ whole genome shotgun (WGS) entry which is preliminary data.</text>
</comment>
<dbReference type="GO" id="GO:0008861">
    <property type="term" value="F:formate C-acetyltransferase activity"/>
    <property type="evidence" value="ECO:0007669"/>
    <property type="project" value="TreeGrafter"/>
</dbReference>
<proteinExistence type="inferred from homology"/>
<dbReference type="Gene3D" id="3.20.70.20">
    <property type="match status" value="1"/>
</dbReference>